<organism evidence="4 5">
    <name type="scientific">Populus euphratica</name>
    <name type="common">Euphrates poplar</name>
    <dbReference type="NCBI Taxonomy" id="75702"/>
    <lineage>
        <taxon>Eukaryota</taxon>
        <taxon>Viridiplantae</taxon>
        <taxon>Streptophyta</taxon>
        <taxon>Embryophyta</taxon>
        <taxon>Tracheophyta</taxon>
        <taxon>Spermatophyta</taxon>
        <taxon>Magnoliopsida</taxon>
        <taxon>eudicotyledons</taxon>
        <taxon>Gunneridae</taxon>
        <taxon>Pentapetalae</taxon>
        <taxon>rosids</taxon>
        <taxon>fabids</taxon>
        <taxon>Malpighiales</taxon>
        <taxon>Salicaceae</taxon>
        <taxon>Saliceae</taxon>
        <taxon>Populus</taxon>
    </lineage>
</organism>
<feature type="region of interest" description="Disordered" evidence="1">
    <location>
        <begin position="227"/>
        <end position="253"/>
    </location>
</feature>
<dbReference type="KEGG" id="peu:105133127"/>
<feature type="compositionally biased region" description="Basic residues" evidence="1">
    <location>
        <begin position="76"/>
        <end position="89"/>
    </location>
</feature>
<keyword evidence="4" id="KW-1185">Reference proteome</keyword>
<feature type="domain" description="LTI65/LTI78 PGEED repeat" evidence="2">
    <location>
        <begin position="344"/>
        <end position="370"/>
    </location>
</feature>
<dbReference type="Pfam" id="PF23399">
    <property type="entry name" value="LTI65_PGEED"/>
    <property type="match status" value="1"/>
</dbReference>
<feature type="compositionally biased region" description="Basic and acidic residues" evidence="1">
    <location>
        <begin position="423"/>
        <end position="434"/>
    </location>
</feature>
<dbReference type="PANTHER" id="PTHR33836">
    <property type="entry name" value="LOW-TEMPERATURE-INDUCED 65 KDA PROTEIN-RELATED"/>
    <property type="match status" value="1"/>
</dbReference>
<proteinExistence type="predicted"/>
<feature type="region of interest" description="Disordered" evidence="1">
    <location>
        <begin position="1"/>
        <end position="107"/>
    </location>
</feature>
<dbReference type="RefSeq" id="XP_011035270.1">
    <property type="nucleotide sequence ID" value="XM_011036968.1"/>
</dbReference>
<gene>
    <name evidence="5" type="primary">LOC105133127</name>
</gene>
<evidence type="ECO:0000313" key="5">
    <source>
        <dbReference type="RefSeq" id="XP_011035270.1"/>
    </source>
</evidence>
<feature type="compositionally biased region" description="Polar residues" evidence="1">
    <location>
        <begin position="405"/>
        <end position="422"/>
    </location>
</feature>
<dbReference type="Pfam" id="PF23403">
    <property type="entry name" value="LTI65_LTI78_N"/>
    <property type="match status" value="1"/>
</dbReference>
<evidence type="ECO:0000256" key="1">
    <source>
        <dbReference type="SAM" id="MobiDB-lite"/>
    </source>
</evidence>
<evidence type="ECO:0000259" key="2">
    <source>
        <dbReference type="Pfam" id="PF23399"/>
    </source>
</evidence>
<feature type="region of interest" description="Disordered" evidence="1">
    <location>
        <begin position="160"/>
        <end position="182"/>
    </location>
</feature>
<dbReference type="InterPro" id="IPR056605">
    <property type="entry name" value="LTI65_LTI78_N"/>
</dbReference>
<feature type="region of interest" description="Disordered" evidence="1">
    <location>
        <begin position="288"/>
        <end position="332"/>
    </location>
</feature>
<dbReference type="AlphaFoldDB" id="A0AAJ6UUN7"/>
<evidence type="ECO:0000313" key="4">
    <source>
        <dbReference type="Proteomes" id="UP000694918"/>
    </source>
</evidence>
<evidence type="ECO:0000259" key="3">
    <source>
        <dbReference type="Pfam" id="PF23403"/>
    </source>
</evidence>
<dbReference type="InterPro" id="IPR037491">
    <property type="entry name" value="LTI78/LTI65"/>
</dbReference>
<sequence>MAHSQSRTGAMTPFDVKHGHGKRPGNPTTPTVEELLQAEEVTRWSPHTTPTFCKDHELEYDQSPNQKKSVITKVKEKARKWRSTLSKKKHNDDGNTTPSWGVSLDYVEDEEDPEYLGAPMYESEMAPEGYKETARQHPRAVPVISETRVLPSSETCAAEVKPITETASGKQENEKSPKTLTQTVSEKLAPASNTVSVATHAIASKIQSLAVSTPETVISDTHVLPSSVTCGAEDKPITETVSGKQENEKSPKTLTETVAEKLAPAYNTVSIATHAISSKIQSLAISTPEAPGAAGLDPVEEGRAASSVAGPTKVAQDQVTSDPSRDPEAAASGYHFCAGEKKWDKGVSVKEYLMHMSGPGEDDRALSQVTLQATSPRKTAGDVSVVDIVRDAVNSLLQVQESSQPTVFHSAKNSSSDMTISTDAHEVTEEENHGRIHRAN</sequence>
<feature type="region of interest" description="Disordered" evidence="1">
    <location>
        <begin position="405"/>
        <end position="440"/>
    </location>
</feature>
<dbReference type="InterPro" id="IPR057059">
    <property type="entry name" value="LTI65/LTI78_PGEED"/>
</dbReference>
<accession>A0AAJ6UUN7</accession>
<dbReference type="PANTHER" id="PTHR33836:SF7">
    <property type="entry name" value="LOW-TEMPERATURE-INDUCED PROTEIN"/>
    <property type="match status" value="1"/>
</dbReference>
<dbReference type="Proteomes" id="UP000694918">
    <property type="component" value="Unplaced"/>
</dbReference>
<protein>
    <submittedName>
        <fullName evidence="5">Uncharacterized protein LOC105133127</fullName>
    </submittedName>
</protein>
<name>A0AAJ6UUN7_POPEU</name>
<reference evidence="5" key="1">
    <citation type="submission" date="2025-08" db="UniProtKB">
        <authorList>
            <consortium name="RefSeq"/>
        </authorList>
    </citation>
    <scope>IDENTIFICATION</scope>
</reference>
<dbReference type="GO" id="GO:0009737">
    <property type="term" value="P:response to abscisic acid"/>
    <property type="evidence" value="ECO:0007669"/>
    <property type="project" value="InterPro"/>
</dbReference>
<feature type="domain" description="LTI65/LTI78 N-terminal" evidence="3">
    <location>
        <begin position="65"/>
        <end position="124"/>
    </location>
</feature>
<dbReference type="GeneID" id="105133127"/>